<sequence>MARCRRGISMLRVVILMPRQMNSSTTGDESKVTSLTSCTQPNFVHSTVFPAWICASGERRDVGYNVYLLVIVCDIVFC</sequence>
<protein>
    <submittedName>
        <fullName evidence="1">Uncharacterized protein</fullName>
    </submittedName>
</protein>
<dbReference type="AlphaFoldDB" id="A0A9J5WBN7"/>
<dbReference type="EMBL" id="JACXVP010000012">
    <property type="protein sequence ID" value="KAG5573049.1"/>
    <property type="molecule type" value="Genomic_DNA"/>
</dbReference>
<keyword evidence="2" id="KW-1185">Reference proteome</keyword>
<organism evidence="1 2">
    <name type="scientific">Solanum commersonii</name>
    <name type="common">Commerson's wild potato</name>
    <name type="synonym">Commerson's nightshade</name>
    <dbReference type="NCBI Taxonomy" id="4109"/>
    <lineage>
        <taxon>Eukaryota</taxon>
        <taxon>Viridiplantae</taxon>
        <taxon>Streptophyta</taxon>
        <taxon>Embryophyta</taxon>
        <taxon>Tracheophyta</taxon>
        <taxon>Spermatophyta</taxon>
        <taxon>Magnoliopsida</taxon>
        <taxon>eudicotyledons</taxon>
        <taxon>Gunneridae</taxon>
        <taxon>Pentapetalae</taxon>
        <taxon>asterids</taxon>
        <taxon>lamiids</taxon>
        <taxon>Solanales</taxon>
        <taxon>Solanaceae</taxon>
        <taxon>Solanoideae</taxon>
        <taxon>Solaneae</taxon>
        <taxon>Solanum</taxon>
    </lineage>
</organism>
<reference evidence="1 2" key="1">
    <citation type="submission" date="2020-09" db="EMBL/GenBank/DDBJ databases">
        <title>De no assembly of potato wild relative species, Solanum commersonii.</title>
        <authorList>
            <person name="Cho K."/>
        </authorList>
    </citation>
    <scope>NUCLEOTIDE SEQUENCE [LARGE SCALE GENOMIC DNA]</scope>
    <source>
        <strain evidence="1">LZ3.2</strain>
        <tissue evidence="1">Leaf</tissue>
    </source>
</reference>
<evidence type="ECO:0000313" key="2">
    <source>
        <dbReference type="Proteomes" id="UP000824120"/>
    </source>
</evidence>
<evidence type="ECO:0000313" key="1">
    <source>
        <dbReference type="EMBL" id="KAG5573049.1"/>
    </source>
</evidence>
<gene>
    <name evidence="1" type="ORF">H5410_062815</name>
</gene>
<comment type="caution">
    <text evidence="1">The sequence shown here is derived from an EMBL/GenBank/DDBJ whole genome shotgun (WGS) entry which is preliminary data.</text>
</comment>
<name>A0A9J5WBN7_SOLCO</name>
<dbReference type="Proteomes" id="UP000824120">
    <property type="component" value="Chromosome 12"/>
</dbReference>
<proteinExistence type="predicted"/>
<accession>A0A9J5WBN7</accession>